<dbReference type="Gene3D" id="3.40.50.150">
    <property type="entry name" value="Vaccinia Virus protein VP39"/>
    <property type="match status" value="1"/>
</dbReference>
<gene>
    <name evidence="7" type="ORF">GSD1FS_1427</name>
</gene>
<comment type="caution">
    <text evidence="7">The sequence shown here is derived from an EMBL/GenBank/DDBJ whole genome shotgun (WGS) entry which is preliminary data.</text>
</comment>
<name>A0A7K1J5Y2_9BIFI</name>
<protein>
    <recommendedName>
        <fullName evidence="1">site-specific DNA-methyltransferase (adenine-specific)</fullName>
        <ecNumber evidence="1">2.1.1.72</ecNumber>
    </recommendedName>
</protein>
<organism evidence="7 8">
    <name type="scientific">Bifidobacterium canis</name>
    <dbReference type="NCBI Taxonomy" id="2610880"/>
    <lineage>
        <taxon>Bacteria</taxon>
        <taxon>Bacillati</taxon>
        <taxon>Actinomycetota</taxon>
        <taxon>Actinomycetes</taxon>
        <taxon>Bifidobacteriales</taxon>
        <taxon>Bifidobacteriaceae</taxon>
        <taxon>Bifidobacterium</taxon>
    </lineage>
</organism>
<dbReference type="EC" id="2.1.1.72" evidence="1"/>
<dbReference type="PRINTS" id="PR00507">
    <property type="entry name" value="N12N6MTFRASE"/>
</dbReference>
<dbReference type="GO" id="GO:0006304">
    <property type="term" value="P:DNA modification"/>
    <property type="evidence" value="ECO:0007669"/>
    <property type="project" value="InterPro"/>
</dbReference>
<dbReference type="PANTHER" id="PTHR33841:SF1">
    <property type="entry name" value="DNA METHYLTRANSFERASE A"/>
    <property type="match status" value="1"/>
</dbReference>
<reference evidence="7 8" key="1">
    <citation type="submission" date="2019-09" db="EMBL/GenBank/DDBJ databases">
        <title>Bifidobacterium canis sp. nov., isolated from the digestive tract of German Shepherd dog puppy.</title>
        <authorList>
            <person name="Bunesova V."/>
        </authorList>
    </citation>
    <scope>NUCLEOTIDE SEQUENCE [LARGE SCALE GENOMIC DNA]</scope>
    <source>
        <strain evidence="7 8">GSD1FS</strain>
    </source>
</reference>
<dbReference type="AlphaFoldDB" id="A0A7K1J5Y2"/>
<dbReference type="InterPro" id="IPR002052">
    <property type="entry name" value="DNA_methylase_N6_adenine_CS"/>
</dbReference>
<keyword evidence="3" id="KW-0808">Transferase</keyword>
<accession>A0A7K1J5Y2</accession>
<dbReference type="Proteomes" id="UP000487882">
    <property type="component" value="Unassembled WGS sequence"/>
</dbReference>
<evidence type="ECO:0000313" key="7">
    <source>
        <dbReference type="EMBL" id="MUH60076.1"/>
    </source>
</evidence>
<keyword evidence="2 7" id="KW-0489">Methyltransferase</keyword>
<dbReference type="Pfam" id="PF07669">
    <property type="entry name" value="Eco57I"/>
    <property type="match status" value="1"/>
</dbReference>
<keyword evidence="8" id="KW-1185">Reference proteome</keyword>
<dbReference type="InterPro" id="IPR029063">
    <property type="entry name" value="SAM-dependent_MTases_sf"/>
</dbReference>
<dbReference type="PANTHER" id="PTHR33841">
    <property type="entry name" value="DNA METHYLTRANSFERASE YEEA-RELATED"/>
    <property type="match status" value="1"/>
</dbReference>
<dbReference type="SUPFAM" id="SSF53335">
    <property type="entry name" value="S-adenosyl-L-methionine-dependent methyltransferases"/>
    <property type="match status" value="1"/>
</dbReference>
<evidence type="ECO:0000256" key="5">
    <source>
        <dbReference type="ARBA" id="ARBA00047942"/>
    </source>
</evidence>
<evidence type="ECO:0000256" key="3">
    <source>
        <dbReference type="ARBA" id="ARBA00022679"/>
    </source>
</evidence>
<dbReference type="PROSITE" id="PS00092">
    <property type="entry name" value="N6_MTASE"/>
    <property type="match status" value="1"/>
</dbReference>
<evidence type="ECO:0000259" key="6">
    <source>
        <dbReference type="Pfam" id="PF07669"/>
    </source>
</evidence>
<dbReference type="GO" id="GO:0032259">
    <property type="term" value="P:methylation"/>
    <property type="evidence" value="ECO:0007669"/>
    <property type="project" value="UniProtKB-KW"/>
</dbReference>
<dbReference type="InterPro" id="IPR011639">
    <property type="entry name" value="MethylTrfase_TaqI-like_dom"/>
</dbReference>
<dbReference type="EMBL" id="WNLP01000007">
    <property type="protein sequence ID" value="MUH60076.1"/>
    <property type="molecule type" value="Genomic_DNA"/>
</dbReference>
<dbReference type="GO" id="GO:0003676">
    <property type="term" value="F:nucleic acid binding"/>
    <property type="evidence" value="ECO:0007669"/>
    <property type="project" value="InterPro"/>
</dbReference>
<comment type="catalytic activity">
    <reaction evidence="5">
        <text>a 2'-deoxyadenosine in DNA + S-adenosyl-L-methionine = an N(6)-methyl-2'-deoxyadenosine in DNA + S-adenosyl-L-homocysteine + H(+)</text>
        <dbReference type="Rhea" id="RHEA:15197"/>
        <dbReference type="Rhea" id="RHEA-COMP:12418"/>
        <dbReference type="Rhea" id="RHEA-COMP:12419"/>
        <dbReference type="ChEBI" id="CHEBI:15378"/>
        <dbReference type="ChEBI" id="CHEBI:57856"/>
        <dbReference type="ChEBI" id="CHEBI:59789"/>
        <dbReference type="ChEBI" id="CHEBI:90615"/>
        <dbReference type="ChEBI" id="CHEBI:90616"/>
        <dbReference type="EC" id="2.1.1.72"/>
    </reaction>
</comment>
<evidence type="ECO:0000256" key="4">
    <source>
        <dbReference type="ARBA" id="ARBA00022691"/>
    </source>
</evidence>
<dbReference type="GO" id="GO:0009007">
    <property type="term" value="F:site-specific DNA-methyltransferase (adenine-specific) activity"/>
    <property type="evidence" value="ECO:0007669"/>
    <property type="project" value="UniProtKB-EC"/>
</dbReference>
<sequence length="475" mass="52703">MGPVILNHMSETIAEIRNKAAASLSPKRQQQWEQFLTPMPVAEQAASLFTHSDNPVHILDLGSGTGILGAVTARQAAPGSSVLAIEQDAQLASASELSLAQVCDRAKVINASVFDVLLDTKFDRVILNPPYKKIRPITIPTSRGDLKITNLYAAFLVIAIQALSEGGECVAIIPRSWMNGAYFKDFRGWLFDECSIDVIAVYGSRQEHFKDMSILQEIMLLKVSKRPQTNSVTIYGDITPAHSLGSQSSVQASLNSITLGKDLILCIQQQDSRLSEFKSLEARGLWVSTGKLVWFRNRDLLSEDKPVDGYPLYWSDNQNGLRTQHPIECDRKQWVTSSATDRNVLLPAGNYCLVNRFSAKEQLHRINASYLSSDVEFAADNKLNYIHQGTSRRTMPLDSDVARGLTLWLSTTIIDNWYRQISGSTQVNATDLRQLPCPSKEQLIQLSRLLPTDIYASQSLIDQTVGGLFSWTKAG</sequence>
<dbReference type="InterPro" id="IPR050953">
    <property type="entry name" value="N4_N6_ade-DNA_methylase"/>
</dbReference>
<evidence type="ECO:0000256" key="1">
    <source>
        <dbReference type="ARBA" id="ARBA00011900"/>
    </source>
</evidence>
<feature type="domain" description="Type II methyltransferase M.TaqI-like" evidence="6">
    <location>
        <begin position="114"/>
        <end position="204"/>
    </location>
</feature>
<keyword evidence="4" id="KW-0949">S-adenosyl-L-methionine</keyword>
<dbReference type="CDD" id="cd02440">
    <property type="entry name" value="AdoMet_MTases"/>
    <property type="match status" value="1"/>
</dbReference>
<evidence type="ECO:0000313" key="8">
    <source>
        <dbReference type="Proteomes" id="UP000487882"/>
    </source>
</evidence>
<evidence type="ECO:0000256" key="2">
    <source>
        <dbReference type="ARBA" id="ARBA00022603"/>
    </source>
</evidence>
<proteinExistence type="predicted"/>